<dbReference type="Gene3D" id="1.25.40.10">
    <property type="entry name" value="Tetratricopeptide repeat domain"/>
    <property type="match status" value="3"/>
</dbReference>
<keyword evidence="1" id="KW-0677">Repeat</keyword>
<feature type="repeat" description="TPR" evidence="3">
    <location>
        <begin position="312"/>
        <end position="345"/>
    </location>
</feature>
<gene>
    <name evidence="5" type="ORF">C7B77_08305</name>
</gene>
<dbReference type="SUPFAM" id="SSF48439">
    <property type="entry name" value="Protein prenylyltransferase"/>
    <property type="match status" value="1"/>
</dbReference>
<dbReference type="InterPro" id="IPR050498">
    <property type="entry name" value="Ycf3"/>
</dbReference>
<evidence type="ECO:0000256" key="3">
    <source>
        <dbReference type="PROSITE-ProRule" id="PRU00339"/>
    </source>
</evidence>
<dbReference type="GO" id="GO:0009279">
    <property type="term" value="C:cell outer membrane"/>
    <property type="evidence" value="ECO:0007669"/>
    <property type="project" value="TreeGrafter"/>
</dbReference>
<comment type="caution">
    <text evidence="5">The sequence shown here is derived from an EMBL/GenBank/DDBJ whole genome shotgun (WGS) entry which is preliminary data.</text>
</comment>
<dbReference type="RefSeq" id="WP_106302707.1">
    <property type="nucleotide sequence ID" value="NZ_PVWO01000076.1"/>
</dbReference>
<evidence type="ECO:0000256" key="2">
    <source>
        <dbReference type="ARBA" id="ARBA00022803"/>
    </source>
</evidence>
<reference evidence="5 6" key="1">
    <citation type="submission" date="2018-03" db="EMBL/GenBank/DDBJ databases">
        <title>The ancient ancestry and fast evolution of plastids.</title>
        <authorList>
            <person name="Moore K.R."/>
            <person name="Magnabosco C."/>
            <person name="Momper L."/>
            <person name="Gold D.A."/>
            <person name="Bosak T."/>
            <person name="Fournier G.P."/>
        </authorList>
    </citation>
    <scope>NUCLEOTIDE SEQUENCE [LARGE SCALE GENOMIC DNA]</scope>
    <source>
        <strain evidence="5 6">CCALA 037</strain>
    </source>
</reference>
<dbReference type="PROSITE" id="PS50005">
    <property type="entry name" value="TPR"/>
    <property type="match status" value="1"/>
</dbReference>
<feature type="chain" id="PRO_5015686212" evidence="4">
    <location>
        <begin position="24"/>
        <end position="539"/>
    </location>
</feature>
<dbReference type="InterPro" id="IPR043504">
    <property type="entry name" value="Peptidase_S1_PA_chymotrypsin"/>
</dbReference>
<sequence>MKFPSFLLCTTVVIVCIVDTATAQTPAEIQSIAKAVTVEINLVKDRSLGSGVLVHQQGNLYTLITNRHVVCGKKRTCSMPLSTETFQLKFGNGSSLQVPATAVKILSKDLDLATIQFSSNTPYQIAQIAPPSSLKVGDRVYTSGYPAEPRGFSFNDGDAMAVVKKRLTEDRGGYTVIYDAQTQPGMSGGGVFDNNGRIVAIHGQGERYRDNTELPEVSKSVRNTTRSEIGSKIGYNRGIPVRWVVERLAQQGIKLGDEDPTTPASAAVTNTADEYFIAGFNKWVEPGDDIRAGKQQAIQAFSQTIRLNPRYTITYFLRAFIYAQLKEYRLSLADYNQAIALNPNFARAYNNRGLLKKNQLNDAQGALADYNQAIALNPNFALAHYNRAILKEDKLNDAQGALTDYNQAIALDPKFAVAYYNRANLKTIKLNDAQGALADYNQAIALKPNFALAYNNRANLKTYDLNDDRGALADYDQAIALDPNFAQAYGARGRLKYIKLNARSGGIADTQKAAELAKSQGNTQLLEFTLTVLQSWGVR</sequence>
<dbReference type="Gene3D" id="2.40.10.10">
    <property type="entry name" value="Trypsin-like serine proteases"/>
    <property type="match status" value="2"/>
</dbReference>
<dbReference type="AlphaFoldDB" id="A0A2T1GII4"/>
<accession>A0A2T1GII4</accession>
<evidence type="ECO:0000256" key="1">
    <source>
        <dbReference type="ARBA" id="ARBA00022737"/>
    </source>
</evidence>
<name>A0A2T1GII4_9CYAN</name>
<dbReference type="PRINTS" id="PR01774">
    <property type="entry name" value="EXFOLTOXIN"/>
</dbReference>
<dbReference type="InterPro" id="IPR008353">
    <property type="entry name" value="Peptidase_S1B_tx"/>
</dbReference>
<dbReference type="InterPro" id="IPR019734">
    <property type="entry name" value="TPR_rpt"/>
</dbReference>
<evidence type="ECO:0000313" key="6">
    <source>
        <dbReference type="Proteomes" id="UP000238937"/>
    </source>
</evidence>
<organism evidence="5 6">
    <name type="scientific">Chamaesiphon polymorphus CCALA 037</name>
    <dbReference type="NCBI Taxonomy" id="2107692"/>
    <lineage>
        <taxon>Bacteria</taxon>
        <taxon>Bacillati</taxon>
        <taxon>Cyanobacteriota</taxon>
        <taxon>Cyanophyceae</taxon>
        <taxon>Gomontiellales</taxon>
        <taxon>Chamaesiphonaceae</taxon>
        <taxon>Chamaesiphon</taxon>
    </lineage>
</organism>
<dbReference type="PANTHER" id="PTHR44858">
    <property type="entry name" value="TETRATRICOPEPTIDE REPEAT PROTEIN 6"/>
    <property type="match status" value="1"/>
</dbReference>
<dbReference type="InterPro" id="IPR009003">
    <property type="entry name" value="Peptidase_S1_PA"/>
</dbReference>
<keyword evidence="4" id="KW-0732">Signal</keyword>
<keyword evidence="6" id="KW-1185">Reference proteome</keyword>
<evidence type="ECO:0000313" key="5">
    <source>
        <dbReference type="EMBL" id="PSB57447.1"/>
    </source>
</evidence>
<dbReference type="OrthoDB" id="556371at2"/>
<dbReference type="SMART" id="SM00028">
    <property type="entry name" value="TPR"/>
    <property type="match status" value="5"/>
</dbReference>
<dbReference type="GO" id="GO:0046813">
    <property type="term" value="P:receptor-mediated virion attachment to host cell"/>
    <property type="evidence" value="ECO:0007669"/>
    <property type="project" value="TreeGrafter"/>
</dbReference>
<dbReference type="PANTHER" id="PTHR44858:SF1">
    <property type="entry name" value="UDP-N-ACETYLGLUCOSAMINE--PEPTIDE N-ACETYLGLUCOSAMINYLTRANSFERASE SPINDLY-RELATED"/>
    <property type="match status" value="1"/>
</dbReference>
<evidence type="ECO:0000256" key="4">
    <source>
        <dbReference type="SAM" id="SignalP"/>
    </source>
</evidence>
<protein>
    <submittedName>
        <fullName evidence="5">Uncharacterized protein</fullName>
    </submittedName>
</protein>
<dbReference type="GO" id="GO:0004252">
    <property type="term" value="F:serine-type endopeptidase activity"/>
    <property type="evidence" value="ECO:0007669"/>
    <property type="project" value="InterPro"/>
</dbReference>
<feature type="signal peptide" evidence="4">
    <location>
        <begin position="1"/>
        <end position="23"/>
    </location>
</feature>
<dbReference type="Proteomes" id="UP000238937">
    <property type="component" value="Unassembled WGS sequence"/>
</dbReference>
<dbReference type="Pfam" id="PF13414">
    <property type="entry name" value="TPR_11"/>
    <property type="match status" value="3"/>
</dbReference>
<dbReference type="GO" id="GO:0006508">
    <property type="term" value="P:proteolysis"/>
    <property type="evidence" value="ECO:0007669"/>
    <property type="project" value="InterPro"/>
</dbReference>
<dbReference type="Pfam" id="PF13365">
    <property type="entry name" value="Trypsin_2"/>
    <property type="match status" value="1"/>
</dbReference>
<dbReference type="InterPro" id="IPR011990">
    <property type="entry name" value="TPR-like_helical_dom_sf"/>
</dbReference>
<keyword evidence="2 3" id="KW-0802">TPR repeat</keyword>
<dbReference type="EMBL" id="PVWO01000076">
    <property type="protein sequence ID" value="PSB57447.1"/>
    <property type="molecule type" value="Genomic_DNA"/>
</dbReference>
<dbReference type="SUPFAM" id="SSF50494">
    <property type="entry name" value="Trypsin-like serine proteases"/>
    <property type="match status" value="1"/>
</dbReference>
<proteinExistence type="predicted"/>